<proteinExistence type="predicted"/>
<accession>A0ABR1J9H3</accession>
<name>A0ABR1J9H3_9AGAR</name>
<organism evidence="1 2">
    <name type="scientific">Marasmiellus scandens</name>
    <dbReference type="NCBI Taxonomy" id="2682957"/>
    <lineage>
        <taxon>Eukaryota</taxon>
        <taxon>Fungi</taxon>
        <taxon>Dikarya</taxon>
        <taxon>Basidiomycota</taxon>
        <taxon>Agaricomycotina</taxon>
        <taxon>Agaricomycetes</taxon>
        <taxon>Agaricomycetidae</taxon>
        <taxon>Agaricales</taxon>
        <taxon>Marasmiineae</taxon>
        <taxon>Omphalotaceae</taxon>
        <taxon>Marasmiellus</taxon>
    </lineage>
</organism>
<keyword evidence="2" id="KW-1185">Reference proteome</keyword>
<dbReference type="EMBL" id="JBANRG010000028">
    <property type="protein sequence ID" value="KAK7452693.1"/>
    <property type="molecule type" value="Genomic_DNA"/>
</dbReference>
<evidence type="ECO:0000313" key="1">
    <source>
        <dbReference type="EMBL" id="KAK7452693.1"/>
    </source>
</evidence>
<dbReference type="Proteomes" id="UP001498398">
    <property type="component" value="Unassembled WGS sequence"/>
</dbReference>
<comment type="caution">
    <text evidence="1">The sequence shown here is derived from an EMBL/GenBank/DDBJ whole genome shotgun (WGS) entry which is preliminary data.</text>
</comment>
<gene>
    <name evidence="1" type="ORF">VKT23_012094</name>
</gene>
<sequence>MSSKPVPSLLLFNHQDTPTTPGNQAYPHSAQIISQVLSHIYQYPTNHATVLSKISQRLAEGDSSIENERIDDESATQFVKQFVRGTVEVEVKDLQPTPPSSGESEGRTCILDKLVEAVEQASTRPELFRDFEEQDPALAFKTLLAITFYHEVTCAMRFVLFPKYSGRLGPCDKIQLSEDKTVDVEESGWAVEWLAIGGRLALSISGKDFTGATRLVSASQVRDIKDVFTVDNEYLVSFMSTLEANESPLPQLPPTESRSPIASQRSEYYARLTTTDFFKKASPLFIRPDERLVGIGIAARTDEDGKLVYTRRGCPRGVGLAASQASKGS</sequence>
<evidence type="ECO:0000313" key="2">
    <source>
        <dbReference type="Proteomes" id="UP001498398"/>
    </source>
</evidence>
<protein>
    <submittedName>
        <fullName evidence="1">Uncharacterized protein</fullName>
    </submittedName>
</protein>
<reference evidence="1 2" key="1">
    <citation type="submission" date="2024-01" db="EMBL/GenBank/DDBJ databases">
        <title>A draft genome for the cacao thread blight pathogen Marasmiellus scandens.</title>
        <authorList>
            <person name="Baruah I.K."/>
            <person name="Leung J."/>
            <person name="Bukari Y."/>
            <person name="Amoako-Attah I."/>
            <person name="Meinhardt L.W."/>
            <person name="Bailey B.A."/>
            <person name="Cohen S.P."/>
        </authorList>
    </citation>
    <scope>NUCLEOTIDE SEQUENCE [LARGE SCALE GENOMIC DNA]</scope>
    <source>
        <strain evidence="1 2">GH-19</strain>
    </source>
</reference>